<feature type="transmembrane region" description="Helical" evidence="7">
    <location>
        <begin position="136"/>
        <end position="167"/>
    </location>
</feature>
<dbReference type="RefSeq" id="WP_369250383.1">
    <property type="nucleotide sequence ID" value="NZ_CP163443.1"/>
</dbReference>
<evidence type="ECO:0000256" key="2">
    <source>
        <dbReference type="ARBA" id="ARBA00022475"/>
    </source>
</evidence>
<dbReference type="PANTHER" id="PTHR30509">
    <property type="entry name" value="P-HYDROXYBENZOIC ACID EFFLUX PUMP SUBUNIT-RELATED"/>
    <property type="match status" value="1"/>
</dbReference>
<comment type="subcellular location">
    <subcellularLocation>
        <location evidence="1">Cell membrane</location>
        <topology evidence="1">Multi-pass membrane protein</topology>
    </subcellularLocation>
</comment>
<feature type="transmembrane region" description="Helical" evidence="7">
    <location>
        <begin position="521"/>
        <end position="550"/>
    </location>
</feature>
<evidence type="ECO:0000256" key="7">
    <source>
        <dbReference type="SAM" id="Phobius"/>
    </source>
</evidence>
<feature type="transmembrane region" description="Helical" evidence="7">
    <location>
        <begin position="562"/>
        <end position="583"/>
    </location>
</feature>
<keyword evidence="2" id="KW-1003">Cell membrane</keyword>
<feature type="transmembrane region" description="Helical" evidence="7">
    <location>
        <begin position="450"/>
        <end position="476"/>
    </location>
</feature>
<protein>
    <submittedName>
        <fullName evidence="9">FUSC family protein</fullName>
    </submittedName>
</protein>
<gene>
    <name evidence="9" type="ORF">AB5J53_39380</name>
</gene>
<dbReference type="GO" id="GO:0005886">
    <property type="term" value="C:plasma membrane"/>
    <property type="evidence" value="ECO:0007669"/>
    <property type="project" value="UniProtKB-SubCell"/>
</dbReference>
<comment type="similarity">
    <text evidence="6">Belongs to the YccS/YhfK family.</text>
</comment>
<organism evidence="9">
    <name type="scientific">Streptomyces sp. R41</name>
    <dbReference type="NCBI Taxonomy" id="3238632"/>
    <lineage>
        <taxon>Bacteria</taxon>
        <taxon>Bacillati</taxon>
        <taxon>Actinomycetota</taxon>
        <taxon>Actinomycetes</taxon>
        <taxon>Kitasatosporales</taxon>
        <taxon>Streptomycetaceae</taxon>
        <taxon>Streptomyces</taxon>
    </lineage>
</organism>
<name>A0AB39RRB2_9ACTN</name>
<keyword evidence="3 7" id="KW-0812">Transmembrane</keyword>
<keyword evidence="4 7" id="KW-1133">Transmembrane helix</keyword>
<accession>A0AB39RRB2</accession>
<feature type="transmembrane region" description="Helical" evidence="7">
    <location>
        <begin position="107"/>
        <end position="124"/>
    </location>
</feature>
<reference evidence="9" key="1">
    <citation type="submission" date="2024-07" db="EMBL/GenBank/DDBJ databases">
        <authorList>
            <person name="Yu S.T."/>
        </authorList>
    </citation>
    <scope>NUCLEOTIDE SEQUENCE</scope>
    <source>
        <strain evidence="9">R41</strain>
    </source>
</reference>
<feature type="transmembrane region" description="Helical" evidence="7">
    <location>
        <begin position="179"/>
        <end position="197"/>
    </location>
</feature>
<evidence type="ECO:0000256" key="1">
    <source>
        <dbReference type="ARBA" id="ARBA00004651"/>
    </source>
</evidence>
<proteinExistence type="inferred from homology"/>
<dbReference type="EMBL" id="CP163443">
    <property type="protein sequence ID" value="XDQ57314.1"/>
    <property type="molecule type" value="Genomic_DNA"/>
</dbReference>
<evidence type="ECO:0000313" key="9">
    <source>
        <dbReference type="EMBL" id="XDQ57314.1"/>
    </source>
</evidence>
<evidence type="ECO:0000259" key="8">
    <source>
        <dbReference type="Pfam" id="PF13515"/>
    </source>
</evidence>
<evidence type="ECO:0000256" key="6">
    <source>
        <dbReference type="ARBA" id="ARBA00043993"/>
    </source>
</evidence>
<evidence type="ECO:0000256" key="4">
    <source>
        <dbReference type="ARBA" id="ARBA00022989"/>
    </source>
</evidence>
<dbReference type="InterPro" id="IPR049453">
    <property type="entry name" value="Memb_transporter_dom"/>
</dbReference>
<feature type="transmembrane region" description="Helical" evidence="7">
    <location>
        <begin position="488"/>
        <end position="509"/>
    </location>
</feature>
<evidence type="ECO:0000256" key="3">
    <source>
        <dbReference type="ARBA" id="ARBA00022692"/>
    </source>
</evidence>
<dbReference type="PANTHER" id="PTHR30509:SF9">
    <property type="entry name" value="MULTIDRUG RESISTANCE PROTEIN MDTO"/>
    <property type="match status" value="1"/>
</dbReference>
<keyword evidence="5 7" id="KW-0472">Membrane</keyword>
<dbReference type="AlphaFoldDB" id="A0AB39RRB2"/>
<feature type="transmembrane region" description="Helical" evidence="7">
    <location>
        <begin position="55"/>
        <end position="73"/>
    </location>
</feature>
<dbReference type="Pfam" id="PF13515">
    <property type="entry name" value="FUSC_2"/>
    <property type="match status" value="1"/>
</dbReference>
<feature type="domain" description="Integral membrane bound transporter" evidence="8">
    <location>
        <begin position="452"/>
        <end position="578"/>
    </location>
</feature>
<sequence>MASLTLRKPRRGQILARMGYAGAGRQEVCERMRTSGRGLTWLRTRDPELAATRRAARTALVMPALFALCSQVLHAPTMATYAAFGSFSMLLLVDFTGPMVQRLRAHVGLAVAWAALICLGTLVARETWLAVTVTVVVGFLVLFSGVVSSVLAGAATALLLAFILPVTSPAPLSQLPDRLAGAGLAAAGSMLAISLLWPRPTADPLCAPAARVCRTAAAQLRADASHLAGEPDAPSAQQCEATADQATAAASDLRTAFDATPYRPTGLSTSSRALVRLVDELTWLCTIVADSGPPDSDHVTCDPEAYAVRRVAAAVLDQAADLLEDPYGAPDALRTASADLDKAMTGMERSATTRLPMHPPGPGTQWEPRAFIEVLDLSFRAQELGFATLQIAGNVDLAAAAQRRSWPDRMLGREPGALTRPLASARERAVAHLEPHSVWLHNSLRGAVGLGIAVALANLTSVQHSFWVLLGTLSVLRSNALNTGQNAVRAVGGTIVGSLIGAGLLHLIGRHGTALWFLLPLAVLVAGIAPTVISFAAGQAAFTITLVILFNIGQNPDWHIALLRIQDIAIGCAVSVLVGLFFWPRGAAAAVTQALAEAYTDSARYLTGAVEYAVGRCGFSPVPADVPLEEKRQAAAAARRLDDAFRSYLAERGPKSLPLADMTTLVTGIVGLRLAADAVLGLWQRSGEQHAEADRAEARLVLLGFADRVSAWYRDLAASLGRQTALPDPLPRNPAAEARLVDSLRRDLWDESGQATDTAVRIIWTADHLNAARRLQPSLATAARPDGPS</sequence>
<evidence type="ECO:0000256" key="5">
    <source>
        <dbReference type="ARBA" id="ARBA00023136"/>
    </source>
</evidence>